<sequence length="148" mass="15786">MSEFNKPGSITKDKLIADVKQIVADADALLQATTDQASEKIAGLRTRLQANLKAAPDRLAEFAATDVDKTRQDIRDALQKTSDAAQRAAEAAVEAAQKAEESVKKAVESSKEAAQQTAEAARDAAQKAVTATKEAADKALDAMQSWMR</sequence>
<dbReference type="STRING" id="365044.Pnap_2517"/>
<evidence type="ECO:0000313" key="3">
    <source>
        <dbReference type="EMBL" id="ABM37821.1"/>
    </source>
</evidence>
<protein>
    <recommendedName>
        <fullName evidence="2">DUF883 domain-containing protein</fullName>
    </recommendedName>
</protein>
<feature type="domain" description="DUF883" evidence="2">
    <location>
        <begin position="13"/>
        <end position="62"/>
    </location>
</feature>
<keyword evidence="1" id="KW-0175">Coiled coil</keyword>
<dbReference type="eggNOG" id="COG4575">
    <property type="taxonomic scope" value="Bacteria"/>
</dbReference>
<feature type="coiled-coil region" evidence="1">
    <location>
        <begin position="82"/>
        <end position="124"/>
    </location>
</feature>
<dbReference type="OrthoDB" id="8913069at2"/>
<dbReference type="KEGG" id="pna:Pnap_2517"/>
<dbReference type="Proteomes" id="UP000000644">
    <property type="component" value="Chromosome"/>
</dbReference>
<dbReference type="SUPFAM" id="SSF58113">
    <property type="entry name" value="Apolipoprotein A-I"/>
    <property type="match status" value="1"/>
</dbReference>
<evidence type="ECO:0000313" key="4">
    <source>
        <dbReference type="Proteomes" id="UP000000644"/>
    </source>
</evidence>
<name>A1VQ93_POLNA</name>
<keyword evidence="4" id="KW-1185">Reference proteome</keyword>
<evidence type="ECO:0000259" key="2">
    <source>
        <dbReference type="Pfam" id="PF05957"/>
    </source>
</evidence>
<dbReference type="AlphaFoldDB" id="A1VQ93"/>
<dbReference type="Gene3D" id="1.20.120.20">
    <property type="entry name" value="Apolipoprotein"/>
    <property type="match status" value="1"/>
</dbReference>
<reference evidence="4" key="1">
    <citation type="journal article" date="2009" name="Environ. Microbiol.">
        <title>The genome of Polaromonas naphthalenivorans strain CJ2, isolated from coal tar-contaminated sediment, reveals physiological and metabolic versatility and evolution through extensive horizontal gene transfer.</title>
        <authorList>
            <person name="Yagi J.M."/>
            <person name="Sims D."/>
            <person name="Brettin T."/>
            <person name="Bruce D."/>
            <person name="Madsen E.L."/>
        </authorList>
    </citation>
    <scope>NUCLEOTIDE SEQUENCE [LARGE SCALE GENOMIC DNA]</scope>
    <source>
        <strain evidence="4">CJ2</strain>
    </source>
</reference>
<dbReference type="RefSeq" id="WP_011801899.1">
    <property type="nucleotide sequence ID" value="NC_008781.1"/>
</dbReference>
<accession>A1VQ93</accession>
<dbReference type="EMBL" id="CP000529">
    <property type="protein sequence ID" value="ABM37821.1"/>
    <property type="molecule type" value="Genomic_DNA"/>
</dbReference>
<dbReference type="InterPro" id="IPR043604">
    <property type="entry name" value="DUF883_N"/>
</dbReference>
<gene>
    <name evidence="3" type="ordered locus">Pnap_2517</name>
</gene>
<proteinExistence type="predicted"/>
<dbReference type="Pfam" id="PF05957">
    <property type="entry name" value="DUF883"/>
    <property type="match status" value="1"/>
</dbReference>
<organism evidence="3 4">
    <name type="scientific">Polaromonas naphthalenivorans (strain CJ2)</name>
    <dbReference type="NCBI Taxonomy" id="365044"/>
    <lineage>
        <taxon>Bacteria</taxon>
        <taxon>Pseudomonadati</taxon>
        <taxon>Pseudomonadota</taxon>
        <taxon>Betaproteobacteria</taxon>
        <taxon>Burkholderiales</taxon>
        <taxon>Comamonadaceae</taxon>
        <taxon>Polaromonas</taxon>
    </lineage>
</organism>
<evidence type="ECO:0000256" key="1">
    <source>
        <dbReference type="SAM" id="Coils"/>
    </source>
</evidence>
<dbReference type="HOGENOM" id="CLU_1766318_0_0_4"/>